<dbReference type="InterPro" id="IPR050498">
    <property type="entry name" value="Ycf3"/>
</dbReference>
<dbReference type="PROSITE" id="PS50005">
    <property type="entry name" value="TPR"/>
    <property type="match status" value="1"/>
</dbReference>
<keyword evidence="1" id="KW-0677">Repeat</keyword>
<feature type="signal peptide" evidence="4">
    <location>
        <begin position="1"/>
        <end position="18"/>
    </location>
</feature>
<sequence length="307" mass="33384">MKTVLVGLVLGTATAAFTTVTTGCSRNNIEAVNLSNEGDKARQSNIDEAISKYEQATNLDPTNHRIMWKLATAYQKKEAWDKVASTCSRAEKLAPKHANYFFLHGYALAKQAAKGPSGWADAKGPLATAIQLDPNYADAHFELANVLLHLDDEAGALQNYSEAIQKKPDEGAYYGPLADLYIRLNFFEQADQVLKEGVAFVKPDDVTAQFVLRSLAGEVKEVRGDFNGAIAEFDAAKKACGACNEKGQQIAYFNLGFAYSKAQPPRKNEAVAQLTKFQTTVCKGSAANRYADECAQAQEILKQLNGS</sequence>
<evidence type="ECO:0000313" key="6">
    <source>
        <dbReference type="Proteomes" id="UP001370348"/>
    </source>
</evidence>
<evidence type="ECO:0000313" key="5">
    <source>
        <dbReference type="EMBL" id="WXB17555.1"/>
    </source>
</evidence>
<dbReference type="Pfam" id="PF13431">
    <property type="entry name" value="TPR_17"/>
    <property type="match status" value="1"/>
</dbReference>
<feature type="chain" id="PRO_5047432198" evidence="4">
    <location>
        <begin position="19"/>
        <end position="307"/>
    </location>
</feature>
<name>A0ABZ2M3N5_9BACT</name>
<keyword evidence="4" id="KW-0732">Signal</keyword>
<evidence type="ECO:0000256" key="2">
    <source>
        <dbReference type="ARBA" id="ARBA00022803"/>
    </source>
</evidence>
<proteinExistence type="predicted"/>
<dbReference type="SMART" id="SM00028">
    <property type="entry name" value="TPR"/>
    <property type="match status" value="3"/>
</dbReference>
<dbReference type="EMBL" id="CP089984">
    <property type="protein sequence ID" value="WXB17555.1"/>
    <property type="molecule type" value="Genomic_DNA"/>
</dbReference>
<reference evidence="5 6" key="1">
    <citation type="submission" date="2021-12" db="EMBL/GenBank/DDBJ databases">
        <title>Discovery of the Pendulisporaceae a myxobacterial family with distinct sporulation behavior and unique specialized metabolism.</title>
        <authorList>
            <person name="Garcia R."/>
            <person name="Popoff A."/>
            <person name="Bader C.D."/>
            <person name="Loehr J."/>
            <person name="Walesch S."/>
            <person name="Walt C."/>
            <person name="Boldt J."/>
            <person name="Bunk B."/>
            <person name="Haeckl F.J.F.P.J."/>
            <person name="Gunesch A.P."/>
            <person name="Birkelbach J."/>
            <person name="Nuebel U."/>
            <person name="Pietschmann T."/>
            <person name="Bach T."/>
            <person name="Mueller R."/>
        </authorList>
    </citation>
    <scope>NUCLEOTIDE SEQUENCE [LARGE SCALE GENOMIC DNA]</scope>
    <source>
        <strain evidence="5 6">MSr11954</strain>
    </source>
</reference>
<evidence type="ECO:0000256" key="4">
    <source>
        <dbReference type="SAM" id="SignalP"/>
    </source>
</evidence>
<dbReference type="PANTHER" id="PTHR44858">
    <property type="entry name" value="TETRATRICOPEPTIDE REPEAT PROTEIN 6"/>
    <property type="match status" value="1"/>
</dbReference>
<feature type="repeat" description="TPR" evidence="3">
    <location>
        <begin position="137"/>
        <end position="170"/>
    </location>
</feature>
<dbReference type="InterPro" id="IPR019734">
    <property type="entry name" value="TPR_rpt"/>
</dbReference>
<dbReference type="Proteomes" id="UP001370348">
    <property type="component" value="Chromosome"/>
</dbReference>
<dbReference type="InterPro" id="IPR011990">
    <property type="entry name" value="TPR-like_helical_dom_sf"/>
</dbReference>
<gene>
    <name evidence="5" type="ORF">LZC94_09790</name>
</gene>
<protein>
    <submittedName>
        <fullName evidence="5">Tetratricopeptide repeat protein</fullName>
    </submittedName>
</protein>
<dbReference type="Pfam" id="PF13414">
    <property type="entry name" value="TPR_11"/>
    <property type="match status" value="1"/>
</dbReference>
<keyword evidence="2 3" id="KW-0802">TPR repeat</keyword>
<dbReference type="Gene3D" id="1.25.40.10">
    <property type="entry name" value="Tetratricopeptide repeat domain"/>
    <property type="match status" value="2"/>
</dbReference>
<organism evidence="5 6">
    <name type="scientific">Pendulispora albinea</name>
    <dbReference type="NCBI Taxonomy" id="2741071"/>
    <lineage>
        <taxon>Bacteria</taxon>
        <taxon>Pseudomonadati</taxon>
        <taxon>Myxococcota</taxon>
        <taxon>Myxococcia</taxon>
        <taxon>Myxococcales</taxon>
        <taxon>Sorangiineae</taxon>
        <taxon>Pendulisporaceae</taxon>
        <taxon>Pendulispora</taxon>
    </lineage>
</organism>
<dbReference type="PROSITE" id="PS51257">
    <property type="entry name" value="PROKAR_LIPOPROTEIN"/>
    <property type="match status" value="1"/>
</dbReference>
<keyword evidence="6" id="KW-1185">Reference proteome</keyword>
<evidence type="ECO:0000256" key="1">
    <source>
        <dbReference type="ARBA" id="ARBA00022737"/>
    </source>
</evidence>
<dbReference type="SUPFAM" id="SSF48452">
    <property type="entry name" value="TPR-like"/>
    <property type="match status" value="1"/>
</dbReference>
<accession>A0ABZ2M3N5</accession>
<dbReference type="RefSeq" id="WP_394827190.1">
    <property type="nucleotide sequence ID" value="NZ_CP089984.1"/>
</dbReference>
<evidence type="ECO:0000256" key="3">
    <source>
        <dbReference type="PROSITE-ProRule" id="PRU00339"/>
    </source>
</evidence>
<dbReference type="PANTHER" id="PTHR44858:SF1">
    <property type="entry name" value="UDP-N-ACETYLGLUCOSAMINE--PEPTIDE N-ACETYLGLUCOSAMINYLTRANSFERASE SPINDLY-RELATED"/>
    <property type="match status" value="1"/>
</dbReference>